<evidence type="ECO:0000313" key="4">
    <source>
        <dbReference type="Proteomes" id="UP001209076"/>
    </source>
</evidence>
<dbReference type="RefSeq" id="WP_262095344.1">
    <property type="nucleotide sequence ID" value="NZ_JAOEGN010000001.1"/>
</dbReference>
<organism evidence="3 4">
    <name type="scientific">Paracholeplasma vituli</name>
    <dbReference type="NCBI Taxonomy" id="69473"/>
    <lineage>
        <taxon>Bacteria</taxon>
        <taxon>Bacillati</taxon>
        <taxon>Mycoplasmatota</taxon>
        <taxon>Mollicutes</taxon>
        <taxon>Acholeplasmatales</taxon>
        <taxon>Acholeplasmataceae</taxon>
        <taxon>Paracholeplasma</taxon>
    </lineage>
</organism>
<reference evidence="4" key="1">
    <citation type="submission" date="2023-07" db="EMBL/GenBank/DDBJ databases">
        <title>Novel Mycoplasma species identified in domestic and wild animals.</title>
        <authorList>
            <person name="Volokhov D.V."/>
            <person name="Furtak V.A."/>
            <person name="Zagorodnyaya T.A."/>
        </authorList>
    </citation>
    <scope>NUCLEOTIDE SEQUENCE [LARGE SCALE GENOMIC DNA]</scope>
    <source>
        <strain evidence="4">92-19</strain>
    </source>
</reference>
<dbReference type="PANTHER" id="PTHR43190">
    <property type="entry name" value="N-ACETYL-D-GLUCOSAMINE KINASE"/>
    <property type="match status" value="1"/>
</dbReference>
<dbReference type="PANTHER" id="PTHR43190:SF3">
    <property type="entry name" value="N-ACETYL-D-GLUCOSAMINE KINASE"/>
    <property type="match status" value="1"/>
</dbReference>
<dbReference type="InterPro" id="IPR052519">
    <property type="entry name" value="Euk-type_GlcNAc_Kinase"/>
</dbReference>
<name>A0ABT2PWK9_9MOLU</name>
<dbReference type="Pfam" id="PF01869">
    <property type="entry name" value="BcrAD_BadFG"/>
    <property type="match status" value="1"/>
</dbReference>
<dbReference type="SUPFAM" id="SSF51182">
    <property type="entry name" value="RmlC-like cupins"/>
    <property type="match status" value="1"/>
</dbReference>
<proteinExistence type="predicted"/>
<protein>
    <recommendedName>
        <fullName evidence="5">Mannose-6-phosphate isomerase</fullName>
    </recommendedName>
</protein>
<evidence type="ECO:0000259" key="1">
    <source>
        <dbReference type="Pfam" id="PF01869"/>
    </source>
</evidence>
<comment type="caution">
    <text evidence="3">The sequence shown here is derived from an EMBL/GenBank/DDBJ whole genome shotgun (WGS) entry which is preliminary data.</text>
</comment>
<accession>A0ABT2PWK9</accession>
<dbReference type="InterPro" id="IPR011051">
    <property type="entry name" value="RmlC_Cupin_sf"/>
</dbReference>
<dbReference type="CDD" id="cd24007">
    <property type="entry name" value="ASKHA_NBD_eukNAGK-like"/>
    <property type="match status" value="1"/>
</dbReference>
<dbReference type="Gene3D" id="2.60.120.10">
    <property type="entry name" value="Jelly Rolls"/>
    <property type="match status" value="2"/>
</dbReference>
<sequence length="618" mass="68700">MKNDVLFLSTEFKYRIWGGRRLEEIYSEKLPFDKTGEAWCISAHPNGPSKVLNGDHQGKTLTELYKTNRELFGNIESDVFPLLIKIIDANDDLSVQVHPDDLLAKKYQSLGKTECWYILDASEDAYIIFGHKALTKDEFIDYVNRGKWDELLYKVPVKKGDFFYIPAGILHALGKGILVLETQQSSDITYRLYDYDRIDINGTKRELHLEAGIEATLIPSPNSNTKPHTFKVDQNQITRLIDSSFFTVDKWVLSEHMTFTNPLFKLITFVEGSGMINGYPYKKGDSCIVTSLMKLIDIYPNEPTLVIASHILDKEPDLLFLGIDGGGTKTKVSIIDANKQLVYEGLSGPSSLDTVNQKTTLRAFQDALIPFFEKHPNTVFKGVFAGLGGVSKVSDKTQLKNILSLIPGVTNKTNVTAGSDMENALVSGLFEDEGMVLIVGTGSVAYGKNKKGETHKAGGLGYKEDDFGSAYDLGLKAIQAASKALDNRYETTAFTKAVIEVLNFKEPNDVIDFMEHYRENRTFIASLAPIVTKHADLGDAYAMKICDNAVDELVLAVCAVHRRLQFEHSQLVIVGTLGNETNYFKKTLHKKLIESIPVLEITAPKVDPSLAASLNSLI</sequence>
<evidence type="ECO:0000259" key="2">
    <source>
        <dbReference type="Pfam" id="PF20511"/>
    </source>
</evidence>
<keyword evidence="4" id="KW-1185">Reference proteome</keyword>
<dbReference type="InterPro" id="IPR002731">
    <property type="entry name" value="ATPase_BadF"/>
</dbReference>
<feature type="domain" description="ATPase BadF/BadG/BcrA/BcrD type" evidence="1">
    <location>
        <begin position="321"/>
        <end position="614"/>
    </location>
</feature>
<feature type="domain" description="Phosphomannose isomerase type I catalytic" evidence="2">
    <location>
        <begin position="7"/>
        <end position="107"/>
    </location>
</feature>
<dbReference type="InterPro" id="IPR046457">
    <property type="entry name" value="PMI_typeI_cat"/>
</dbReference>
<dbReference type="SUPFAM" id="SSF53067">
    <property type="entry name" value="Actin-like ATPase domain"/>
    <property type="match status" value="2"/>
</dbReference>
<gene>
    <name evidence="3" type="ORF">N7603_00460</name>
</gene>
<dbReference type="InterPro" id="IPR043129">
    <property type="entry name" value="ATPase_NBD"/>
</dbReference>
<dbReference type="Proteomes" id="UP001209076">
    <property type="component" value="Unassembled WGS sequence"/>
</dbReference>
<evidence type="ECO:0008006" key="5">
    <source>
        <dbReference type="Google" id="ProtNLM"/>
    </source>
</evidence>
<dbReference type="Gene3D" id="3.30.420.40">
    <property type="match status" value="2"/>
</dbReference>
<dbReference type="Pfam" id="PF20511">
    <property type="entry name" value="PMI_typeI_cat"/>
    <property type="match status" value="1"/>
</dbReference>
<dbReference type="CDD" id="cd07010">
    <property type="entry name" value="cupin_PMI_type_I_N_bac"/>
    <property type="match status" value="1"/>
</dbReference>
<dbReference type="EMBL" id="JAOEGN010000001">
    <property type="protein sequence ID" value="MCU0104132.1"/>
    <property type="molecule type" value="Genomic_DNA"/>
</dbReference>
<dbReference type="InterPro" id="IPR014710">
    <property type="entry name" value="RmlC-like_jellyroll"/>
</dbReference>
<evidence type="ECO:0000313" key="3">
    <source>
        <dbReference type="EMBL" id="MCU0104132.1"/>
    </source>
</evidence>